<organism evidence="4 5">
    <name type="scientific">Circinella minor</name>
    <dbReference type="NCBI Taxonomy" id="1195481"/>
    <lineage>
        <taxon>Eukaryota</taxon>
        <taxon>Fungi</taxon>
        <taxon>Fungi incertae sedis</taxon>
        <taxon>Mucoromycota</taxon>
        <taxon>Mucoromycotina</taxon>
        <taxon>Mucoromycetes</taxon>
        <taxon>Mucorales</taxon>
        <taxon>Lichtheimiaceae</taxon>
        <taxon>Circinella</taxon>
    </lineage>
</organism>
<dbReference type="EMBL" id="JAEPRB010000045">
    <property type="protein sequence ID" value="KAG2224286.1"/>
    <property type="molecule type" value="Genomic_DNA"/>
</dbReference>
<evidence type="ECO:0000256" key="2">
    <source>
        <dbReference type="ARBA" id="ARBA00022723"/>
    </source>
</evidence>
<dbReference type="AlphaFoldDB" id="A0A8H7VIN2"/>
<dbReference type="GO" id="GO:0046872">
    <property type="term" value="F:metal ion binding"/>
    <property type="evidence" value="ECO:0007669"/>
    <property type="project" value="UniProtKB-KW"/>
</dbReference>
<proteinExistence type="predicted"/>
<accession>A0A8H7VIN2</accession>
<reference evidence="4 5" key="1">
    <citation type="submission" date="2020-12" db="EMBL/GenBank/DDBJ databases">
        <title>Metabolic potential, ecology and presence of endohyphal bacteria is reflected in genomic diversity of Mucoromycotina.</title>
        <authorList>
            <person name="Muszewska A."/>
            <person name="Okrasinska A."/>
            <person name="Steczkiewicz K."/>
            <person name="Drgas O."/>
            <person name="Orlowska M."/>
            <person name="Perlinska-Lenart U."/>
            <person name="Aleksandrzak-Piekarczyk T."/>
            <person name="Szatraj K."/>
            <person name="Zielenkiewicz U."/>
            <person name="Pilsyk S."/>
            <person name="Malc E."/>
            <person name="Mieczkowski P."/>
            <person name="Kruszewska J.S."/>
            <person name="Biernat P."/>
            <person name="Pawlowska J."/>
        </authorList>
    </citation>
    <scope>NUCLEOTIDE SEQUENCE [LARGE SCALE GENOMIC DNA]</scope>
    <source>
        <strain evidence="4 5">CBS 142.35</strain>
    </source>
</reference>
<evidence type="ECO:0000259" key="3">
    <source>
        <dbReference type="Pfam" id="PF13359"/>
    </source>
</evidence>
<feature type="domain" description="DDE Tnp4" evidence="3">
    <location>
        <begin position="69"/>
        <end position="216"/>
    </location>
</feature>
<keyword evidence="2" id="KW-0479">Metal-binding</keyword>
<dbReference type="Pfam" id="PF13359">
    <property type="entry name" value="DDE_Tnp_4"/>
    <property type="match status" value="1"/>
</dbReference>
<gene>
    <name evidence="4" type="ORF">INT45_012854</name>
</gene>
<dbReference type="Proteomes" id="UP000646827">
    <property type="component" value="Unassembled WGS sequence"/>
</dbReference>
<sequence length="246" mass="28589">MKDIKDELLEKLEYIPVYYFLTKLYTNQEYLGPYHEIEKGLILLYHIVSVLAANAYNPNDFENVTLYIDGHNSKIKYYNPNESSSGLYSYKLKGPGLRTQIVVDINKSILYISNSEKCAKGNDGTMFLNMKLYRNINSLDCIGMDGGYNLFVDKFIENVIEYGYNYSQNNFVYPIRKEVSKNLTVNELNYNSKFGSFRSEIKSQFSVLASKFNRFNNNKAALQMSDKKYYNLQFRVGAYLLPIVFI</sequence>
<comment type="caution">
    <text evidence="4">The sequence shown here is derived from an EMBL/GenBank/DDBJ whole genome shotgun (WGS) entry which is preliminary data.</text>
</comment>
<evidence type="ECO:0000256" key="1">
    <source>
        <dbReference type="ARBA" id="ARBA00001968"/>
    </source>
</evidence>
<evidence type="ECO:0000313" key="5">
    <source>
        <dbReference type="Proteomes" id="UP000646827"/>
    </source>
</evidence>
<comment type="cofactor">
    <cofactor evidence="1">
        <name>a divalent metal cation</name>
        <dbReference type="ChEBI" id="CHEBI:60240"/>
    </cofactor>
</comment>
<name>A0A8H7VIN2_9FUNG</name>
<keyword evidence="5" id="KW-1185">Reference proteome</keyword>
<protein>
    <recommendedName>
        <fullName evidence="3">DDE Tnp4 domain-containing protein</fullName>
    </recommendedName>
</protein>
<evidence type="ECO:0000313" key="4">
    <source>
        <dbReference type="EMBL" id="KAG2224286.1"/>
    </source>
</evidence>
<dbReference type="OrthoDB" id="2393881at2759"/>
<dbReference type="InterPro" id="IPR027806">
    <property type="entry name" value="HARBI1_dom"/>
</dbReference>